<protein>
    <recommendedName>
        <fullName evidence="1">HipA N-terminal subdomain 1 domain-containing protein</fullName>
    </recommendedName>
</protein>
<dbReference type="RefSeq" id="WP_052205736.1">
    <property type="nucleotide sequence ID" value="NZ_CAMYAJ010000033.1"/>
</dbReference>
<accession>A0A0K1RE25</accession>
<dbReference type="Proteomes" id="UP000060016">
    <property type="component" value="Chromosome"/>
</dbReference>
<dbReference type="InterPro" id="IPR017508">
    <property type="entry name" value="HipA_N1"/>
</dbReference>
<sequence>MSLDQAPYTNFGGAIPPFFTNLLPEGRRLSSLKRTVKASLDDELTLLAVGADTVGDVAVVALGQRSRPTPAVIDLDGDLDFSQALADAGIIDPIAVPGCRIKRRRARDLRRILARRRRLWSEDPLG</sequence>
<evidence type="ECO:0000259" key="1">
    <source>
        <dbReference type="Pfam" id="PF13657"/>
    </source>
</evidence>
<gene>
    <name evidence="2" type="ORF">AK829_10265</name>
</gene>
<dbReference type="Pfam" id="PF13657">
    <property type="entry name" value="Couple_hipA"/>
    <property type="match status" value="1"/>
</dbReference>
<feature type="domain" description="HipA N-terminal subdomain 1" evidence="1">
    <location>
        <begin position="1"/>
        <end position="59"/>
    </location>
</feature>
<dbReference type="NCBIfam" id="TIGR03071">
    <property type="entry name" value="couple_hipA"/>
    <property type="match status" value="1"/>
</dbReference>
<keyword evidence="3" id="KW-1185">Reference proteome</keyword>
<proteinExistence type="predicted"/>
<dbReference type="STRING" id="156976.AK829_10265"/>
<evidence type="ECO:0000313" key="3">
    <source>
        <dbReference type="Proteomes" id="UP000060016"/>
    </source>
</evidence>
<dbReference type="PATRIC" id="fig|156976.3.peg.2068"/>
<reference evidence="2 3" key="1">
    <citation type="submission" date="2015-08" db="EMBL/GenBank/DDBJ databases">
        <authorList>
            <person name="Babu N.S."/>
            <person name="Beckwith C.J."/>
            <person name="Beseler K.G."/>
            <person name="Brison A."/>
            <person name="Carone J.V."/>
            <person name="Caskin T.P."/>
            <person name="Diamond M."/>
            <person name="Durham M.E."/>
            <person name="Foxe J.M."/>
            <person name="Go M."/>
            <person name="Henderson B.A."/>
            <person name="Jones I.B."/>
            <person name="McGettigan J.A."/>
            <person name="Micheletti S.J."/>
            <person name="Nasrallah M.E."/>
            <person name="Ortiz D."/>
            <person name="Piller C.R."/>
            <person name="Privatt S.R."/>
            <person name="Schneider S.L."/>
            <person name="Sharp S."/>
            <person name="Smith T.C."/>
            <person name="Stanton J.D."/>
            <person name="Ullery H.E."/>
            <person name="Wilson R.J."/>
            <person name="Serrano M.G."/>
            <person name="Buck G."/>
            <person name="Lee V."/>
            <person name="Wang Y."/>
            <person name="Carvalho R."/>
            <person name="Voegtly L."/>
            <person name="Shi R."/>
            <person name="Duckworth R."/>
            <person name="Johnson A."/>
            <person name="Loviza R."/>
            <person name="Walstead R."/>
            <person name="Shah Z."/>
            <person name="Kiflezghi M."/>
            <person name="Wade K."/>
            <person name="Ball S.L."/>
            <person name="Bradley K.W."/>
            <person name="Asai D.J."/>
            <person name="Bowman C.A."/>
            <person name="Russell D.A."/>
            <person name="Pope W.H."/>
            <person name="Jacobs-Sera D."/>
            <person name="Hendrix R.W."/>
            <person name="Hatfull G.F."/>
        </authorList>
    </citation>
    <scope>NUCLEOTIDE SEQUENCE [LARGE SCALE GENOMIC DNA]</scope>
    <source>
        <strain evidence="2 3">PUDD_83A45</strain>
    </source>
</reference>
<evidence type="ECO:0000313" key="2">
    <source>
        <dbReference type="EMBL" id="AKV59451.1"/>
    </source>
</evidence>
<organism evidence="2 3">
    <name type="scientific">Corynebacterium riegelii</name>
    <dbReference type="NCBI Taxonomy" id="156976"/>
    <lineage>
        <taxon>Bacteria</taxon>
        <taxon>Bacillati</taxon>
        <taxon>Actinomycetota</taxon>
        <taxon>Actinomycetes</taxon>
        <taxon>Mycobacteriales</taxon>
        <taxon>Corynebacteriaceae</taxon>
        <taxon>Corynebacterium</taxon>
    </lineage>
</organism>
<dbReference type="AlphaFoldDB" id="A0A0K1RE25"/>
<name>A0A0K1RE25_9CORY</name>
<dbReference type="KEGG" id="crie:AK829_10265"/>
<dbReference type="EMBL" id="CP012342">
    <property type="protein sequence ID" value="AKV59451.1"/>
    <property type="molecule type" value="Genomic_DNA"/>
</dbReference>